<protein>
    <recommendedName>
        <fullName evidence="4">Probable multidrug resistance protein NorM</fullName>
    </recommendedName>
    <alternativeName>
        <fullName evidence="12">Multidrug-efflux transporter</fullName>
    </alternativeName>
</protein>
<keyword evidence="10" id="KW-0406">Ion transport</keyword>
<feature type="transmembrane region" description="Helical" evidence="13">
    <location>
        <begin position="139"/>
        <end position="156"/>
    </location>
</feature>
<evidence type="ECO:0000313" key="17">
    <source>
        <dbReference type="Proteomes" id="UP000474718"/>
    </source>
</evidence>
<dbReference type="GO" id="GO:0006811">
    <property type="term" value="P:monoatomic ion transport"/>
    <property type="evidence" value="ECO:0007669"/>
    <property type="project" value="UniProtKB-KW"/>
</dbReference>
<reference evidence="15" key="2">
    <citation type="submission" date="2016-11" db="EMBL/GenBank/DDBJ databases">
        <authorList>
            <person name="Varghese N."/>
            <person name="Submissions S."/>
        </authorList>
    </citation>
    <scope>NUCLEOTIDE SEQUENCE</scope>
    <source>
        <strain evidence="15">DSM 4029</strain>
    </source>
</reference>
<evidence type="ECO:0000313" key="16">
    <source>
        <dbReference type="Proteomes" id="UP000184089"/>
    </source>
</evidence>
<feature type="transmembrane region" description="Helical" evidence="13">
    <location>
        <begin position="20"/>
        <end position="40"/>
    </location>
</feature>
<proteinExistence type="inferred from homology"/>
<keyword evidence="6" id="KW-0050">Antiport</keyword>
<organism evidence="15 16">
    <name type="scientific">Bittarella massiliensis</name>
    <name type="common">ex Durand et al. 2017</name>
    <dbReference type="NCBI Taxonomy" id="1720313"/>
    <lineage>
        <taxon>Bacteria</taxon>
        <taxon>Bacillati</taxon>
        <taxon>Bacillota</taxon>
        <taxon>Clostridia</taxon>
        <taxon>Eubacteriales</taxon>
        <taxon>Oscillospiraceae</taxon>
        <taxon>Bittarella (ex Durand et al. 2017)</taxon>
    </lineage>
</organism>
<dbReference type="EMBL" id="FQVY01000004">
    <property type="protein sequence ID" value="SHG49580.1"/>
    <property type="molecule type" value="Genomic_DNA"/>
</dbReference>
<evidence type="ECO:0000256" key="11">
    <source>
        <dbReference type="ARBA" id="ARBA00023136"/>
    </source>
</evidence>
<comment type="subcellular location">
    <subcellularLocation>
        <location evidence="2">Cell membrane</location>
        <topology evidence="2">Multi-pass membrane protein</topology>
    </subcellularLocation>
</comment>
<evidence type="ECO:0000256" key="1">
    <source>
        <dbReference type="ARBA" id="ARBA00003408"/>
    </source>
</evidence>
<evidence type="ECO:0000256" key="9">
    <source>
        <dbReference type="ARBA" id="ARBA00022989"/>
    </source>
</evidence>
<evidence type="ECO:0000256" key="10">
    <source>
        <dbReference type="ARBA" id="ARBA00023065"/>
    </source>
</evidence>
<feature type="transmembrane region" description="Helical" evidence="13">
    <location>
        <begin position="363"/>
        <end position="387"/>
    </location>
</feature>
<evidence type="ECO:0000256" key="12">
    <source>
        <dbReference type="ARBA" id="ARBA00031636"/>
    </source>
</evidence>
<feature type="transmembrane region" description="Helical" evidence="13">
    <location>
        <begin position="168"/>
        <end position="192"/>
    </location>
</feature>
<evidence type="ECO:0000256" key="7">
    <source>
        <dbReference type="ARBA" id="ARBA00022475"/>
    </source>
</evidence>
<feature type="transmembrane region" description="Helical" evidence="13">
    <location>
        <begin position="399"/>
        <end position="417"/>
    </location>
</feature>
<feature type="transmembrane region" description="Helical" evidence="13">
    <location>
        <begin position="290"/>
        <end position="310"/>
    </location>
</feature>
<evidence type="ECO:0000256" key="8">
    <source>
        <dbReference type="ARBA" id="ARBA00022692"/>
    </source>
</evidence>
<comment type="similarity">
    <text evidence="3">Belongs to the multi antimicrobial extrusion (MATE) (TC 2.A.66.1) family.</text>
</comment>
<name>A0AAQ1MFB4_9FIRM</name>
<keyword evidence="9 13" id="KW-1133">Transmembrane helix</keyword>
<dbReference type="InterPro" id="IPR002528">
    <property type="entry name" value="MATE_fam"/>
</dbReference>
<comment type="function">
    <text evidence="1">Multidrug efflux pump.</text>
</comment>
<evidence type="ECO:0000313" key="14">
    <source>
        <dbReference type="EMBL" id="MZL69797.1"/>
    </source>
</evidence>
<accession>A0AAQ1MFB4</accession>
<dbReference type="InterPro" id="IPR050222">
    <property type="entry name" value="MATE_MdtK"/>
</dbReference>
<keyword evidence="11 13" id="KW-0472">Membrane</keyword>
<evidence type="ECO:0000256" key="6">
    <source>
        <dbReference type="ARBA" id="ARBA00022449"/>
    </source>
</evidence>
<sequence>MEQTNLKENKMGSMPLPKLIFSMSLPAIFSMLIQSLYNIVDSMYVAQIGENALTAVSLAFPIQTLLIAVAVGTGVGCNSLISRRLGEQRHDVASQAASHGLVLALLSSAVFALLGFLFVKPFFAAFTGDAEVLQMGCDYGYIVTILCFGSFLQIACEKVLQATGNMIYPMVFQLMGAVINIVLDPILIFGYFGLPAMGVKGAAIATVAGQIIAMLFSVYILLTKDHEIHITFKGFKFQGKVVKDIYKVGFPSIIMQSIGSVMMVGLNAILTSFSGAAVSIMGVYNKLQSFVFMPIFGLNQGLMPIMGYNYGARNKKRLMGTLKIGMGAAFAIMALGTLLFNFLPTQLLGMFNPSAEMSRIGIPALHILSICFLPAAYSMILSTLFQATGHGTSSLFTSVLRQLVVILPLAFFLSRFWGVTGVWAAVPLAEIAAIVASTVIFRSIYSSEIRNLDAASLSAEREQPQG</sequence>
<evidence type="ECO:0000256" key="13">
    <source>
        <dbReference type="SAM" id="Phobius"/>
    </source>
</evidence>
<dbReference type="Pfam" id="PF01554">
    <property type="entry name" value="MatE"/>
    <property type="match status" value="2"/>
</dbReference>
<dbReference type="InterPro" id="IPR048279">
    <property type="entry name" value="MdtK-like"/>
</dbReference>
<dbReference type="CDD" id="cd13144">
    <property type="entry name" value="MATE_like_4"/>
    <property type="match status" value="1"/>
</dbReference>
<evidence type="ECO:0000256" key="3">
    <source>
        <dbReference type="ARBA" id="ARBA00010199"/>
    </source>
</evidence>
<dbReference type="NCBIfam" id="TIGR00797">
    <property type="entry name" value="matE"/>
    <property type="match status" value="1"/>
</dbReference>
<evidence type="ECO:0000313" key="15">
    <source>
        <dbReference type="EMBL" id="SHG49580.1"/>
    </source>
</evidence>
<dbReference type="PANTHER" id="PTHR43298:SF2">
    <property type="entry name" value="FMN_FAD EXPORTER YEEO-RELATED"/>
    <property type="match status" value="1"/>
</dbReference>
<dbReference type="GO" id="GO:0042910">
    <property type="term" value="F:xenobiotic transmembrane transporter activity"/>
    <property type="evidence" value="ECO:0007669"/>
    <property type="project" value="InterPro"/>
</dbReference>
<keyword evidence="5" id="KW-0813">Transport</keyword>
<feature type="transmembrane region" description="Helical" evidence="13">
    <location>
        <begin position="60"/>
        <end position="81"/>
    </location>
</feature>
<feature type="transmembrane region" description="Helical" evidence="13">
    <location>
        <begin position="198"/>
        <end position="222"/>
    </location>
</feature>
<comment type="caution">
    <text evidence="15">The sequence shown here is derived from an EMBL/GenBank/DDBJ whole genome shotgun (WGS) entry which is preliminary data.</text>
</comment>
<dbReference type="RefSeq" id="WP_021659060.1">
    <property type="nucleotide sequence ID" value="NZ_FQVY01000004.1"/>
</dbReference>
<evidence type="ECO:0000256" key="2">
    <source>
        <dbReference type="ARBA" id="ARBA00004651"/>
    </source>
</evidence>
<evidence type="ECO:0000256" key="4">
    <source>
        <dbReference type="ARBA" id="ARBA00020268"/>
    </source>
</evidence>
<feature type="transmembrane region" description="Helical" evidence="13">
    <location>
        <begin position="101"/>
        <end position="119"/>
    </location>
</feature>
<keyword evidence="17" id="KW-1185">Reference proteome</keyword>
<evidence type="ECO:0000256" key="5">
    <source>
        <dbReference type="ARBA" id="ARBA00022448"/>
    </source>
</evidence>
<feature type="transmembrane region" description="Helical" evidence="13">
    <location>
        <begin position="322"/>
        <end position="343"/>
    </location>
</feature>
<dbReference type="Proteomes" id="UP000184089">
    <property type="component" value="Unassembled WGS sequence"/>
</dbReference>
<dbReference type="PIRSF" id="PIRSF006603">
    <property type="entry name" value="DinF"/>
    <property type="match status" value="1"/>
</dbReference>
<reference evidence="14 17" key="3">
    <citation type="journal article" date="2019" name="Nat. Med.">
        <title>A library of human gut bacterial isolates paired with longitudinal multiomics data enables mechanistic microbiome research.</title>
        <authorList>
            <person name="Poyet M."/>
            <person name="Groussin M."/>
            <person name="Gibbons S.M."/>
            <person name="Avila-Pacheco J."/>
            <person name="Jiang X."/>
            <person name="Kearney S.M."/>
            <person name="Perrotta A.R."/>
            <person name="Berdy B."/>
            <person name="Zhao S."/>
            <person name="Lieberman T.D."/>
            <person name="Swanson P.K."/>
            <person name="Smith M."/>
            <person name="Roesemann S."/>
            <person name="Alexander J.E."/>
            <person name="Rich S.A."/>
            <person name="Livny J."/>
            <person name="Vlamakis H."/>
            <person name="Clish C."/>
            <person name="Bullock K."/>
            <person name="Deik A."/>
            <person name="Scott J."/>
            <person name="Pierce K.A."/>
            <person name="Xavier R.J."/>
            <person name="Alm E.J."/>
        </authorList>
    </citation>
    <scope>NUCLEOTIDE SEQUENCE [LARGE SCALE GENOMIC DNA]</scope>
    <source>
        <strain evidence="14 17">BIOML-A2</strain>
    </source>
</reference>
<dbReference type="PANTHER" id="PTHR43298">
    <property type="entry name" value="MULTIDRUG RESISTANCE PROTEIN NORM-RELATED"/>
    <property type="match status" value="1"/>
</dbReference>
<gene>
    <name evidence="14" type="ORF">GT747_08525</name>
    <name evidence="15" type="ORF">SAMN05444424_2564</name>
</gene>
<reference evidence="16" key="1">
    <citation type="submission" date="2016-11" db="EMBL/GenBank/DDBJ databases">
        <authorList>
            <person name="Jaros S."/>
            <person name="Januszkiewicz K."/>
            <person name="Wedrychowicz H."/>
        </authorList>
    </citation>
    <scope>NUCLEOTIDE SEQUENCE [LARGE SCALE GENOMIC DNA]</scope>
    <source>
        <strain evidence="16">DSM 4029</strain>
    </source>
</reference>
<dbReference type="GO" id="GO:0005886">
    <property type="term" value="C:plasma membrane"/>
    <property type="evidence" value="ECO:0007669"/>
    <property type="project" value="UniProtKB-SubCell"/>
</dbReference>
<keyword evidence="7" id="KW-1003">Cell membrane</keyword>
<feature type="transmembrane region" description="Helical" evidence="13">
    <location>
        <begin position="423"/>
        <end position="441"/>
    </location>
</feature>
<dbReference type="EMBL" id="WWVX01000005">
    <property type="protein sequence ID" value="MZL69797.1"/>
    <property type="molecule type" value="Genomic_DNA"/>
</dbReference>
<dbReference type="GO" id="GO:0015297">
    <property type="term" value="F:antiporter activity"/>
    <property type="evidence" value="ECO:0007669"/>
    <property type="project" value="UniProtKB-KW"/>
</dbReference>
<dbReference type="AlphaFoldDB" id="A0AAQ1MFB4"/>
<keyword evidence="8 13" id="KW-0812">Transmembrane</keyword>
<dbReference type="Proteomes" id="UP000474718">
    <property type="component" value="Unassembled WGS sequence"/>
</dbReference>